<proteinExistence type="predicted"/>
<organism evidence="1 2">
    <name type="scientific">Sphingobacterium spiritivorum</name>
    <name type="common">Flavobacterium spiritivorum</name>
    <dbReference type="NCBI Taxonomy" id="258"/>
    <lineage>
        <taxon>Bacteria</taxon>
        <taxon>Pseudomonadati</taxon>
        <taxon>Bacteroidota</taxon>
        <taxon>Sphingobacteriia</taxon>
        <taxon>Sphingobacteriales</taxon>
        <taxon>Sphingobacteriaceae</taxon>
        <taxon>Sphingobacterium</taxon>
    </lineage>
</organism>
<protein>
    <submittedName>
        <fullName evidence="1">Uncharacterized protein</fullName>
    </submittedName>
</protein>
<dbReference type="AlphaFoldDB" id="A0A380CKU7"/>
<evidence type="ECO:0000313" key="2">
    <source>
        <dbReference type="Proteomes" id="UP000254893"/>
    </source>
</evidence>
<reference evidence="1 2" key="1">
    <citation type="submission" date="2018-06" db="EMBL/GenBank/DDBJ databases">
        <authorList>
            <consortium name="Pathogen Informatics"/>
            <person name="Doyle S."/>
        </authorList>
    </citation>
    <scope>NUCLEOTIDE SEQUENCE [LARGE SCALE GENOMIC DNA]</scope>
    <source>
        <strain evidence="1 2">NCTC11388</strain>
    </source>
</reference>
<dbReference type="EMBL" id="UGYW01000002">
    <property type="protein sequence ID" value="SUJ21045.1"/>
    <property type="molecule type" value="Genomic_DNA"/>
</dbReference>
<evidence type="ECO:0000313" key="1">
    <source>
        <dbReference type="EMBL" id="SUJ21045.1"/>
    </source>
</evidence>
<gene>
    <name evidence="1" type="ORF">NCTC11388_03082</name>
</gene>
<sequence>MTLKSPFSKRKFNGYKETLSLIALLYNFEPC</sequence>
<accession>A0A380CKU7</accession>
<name>A0A380CKU7_SPHSI</name>
<dbReference type="Proteomes" id="UP000254893">
    <property type="component" value="Unassembled WGS sequence"/>
</dbReference>